<evidence type="ECO:0000256" key="12">
    <source>
        <dbReference type="ARBA" id="ARBA00023422"/>
    </source>
</evidence>
<evidence type="ECO:0000256" key="26">
    <source>
        <dbReference type="ARBA" id="ARBA00052144"/>
    </source>
</evidence>
<comment type="catalytic activity">
    <reaction evidence="26">
        <text>1-tetradecanoyl-2-(9Z,12Z-octadecadienoyl)-sn-glycero-3-phosphocholine + H2O = 2-(9Z,12Z-octadecadienoyl)-sn-glycero-3-phosphocholine + tetradecanoate + H(+)</text>
        <dbReference type="Rhea" id="RHEA:54388"/>
        <dbReference type="ChEBI" id="CHEBI:15377"/>
        <dbReference type="ChEBI" id="CHEBI:15378"/>
        <dbReference type="ChEBI" id="CHEBI:30807"/>
        <dbReference type="ChEBI" id="CHEBI:76084"/>
        <dbReference type="ChEBI" id="CHEBI:86094"/>
    </reaction>
    <physiologicalReaction direction="left-to-right" evidence="26">
        <dbReference type="Rhea" id="RHEA:54389"/>
    </physiologicalReaction>
</comment>
<evidence type="ECO:0000259" key="37">
    <source>
        <dbReference type="Pfam" id="PF21056"/>
    </source>
</evidence>
<evidence type="ECO:0000256" key="23">
    <source>
        <dbReference type="ARBA" id="ARBA00051164"/>
    </source>
</evidence>
<evidence type="ECO:0000256" key="32">
    <source>
        <dbReference type="ARBA" id="ARBA00071303"/>
    </source>
</evidence>
<evidence type="ECO:0000256" key="8">
    <source>
        <dbReference type="ARBA" id="ARBA00022989"/>
    </source>
</evidence>
<dbReference type="AlphaFoldDB" id="A0A8J9Z4Z9"/>
<evidence type="ECO:0000256" key="33">
    <source>
        <dbReference type="ARBA" id="ARBA00082158"/>
    </source>
</evidence>
<evidence type="ECO:0000256" key="2">
    <source>
        <dbReference type="ARBA" id="ARBA00010884"/>
    </source>
</evidence>
<evidence type="ECO:0000256" key="15">
    <source>
        <dbReference type="ARBA" id="ARBA00047611"/>
    </source>
</evidence>
<dbReference type="GO" id="GO:0051792">
    <property type="term" value="P:medium-chain fatty acid biosynthetic process"/>
    <property type="evidence" value="ECO:0007669"/>
    <property type="project" value="TreeGrafter"/>
</dbReference>
<dbReference type="GO" id="GO:0047372">
    <property type="term" value="F:monoacylglycerol lipase activity"/>
    <property type="evidence" value="ECO:0007669"/>
    <property type="project" value="TreeGrafter"/>
</dbReference>
<feature type="transmembrane region" description="Helical" evidence="35">
    <location>
        <begin position="267"/>
        <end position="289"/>
    </location>
</feature>
<dbReference type="GO" id="GO:0016020">
    <property type="term" value="C:membrane"/>
    <property type="evidence" value="ECO:0007669"/>
    <property type="project" value="UniProtKB-SubCell"/>
</dbReference>
<proteinExistence type="inferred from homology"/>
<keyword evidence="11" id="KW-1208">Phospholipid metabolism</keyword>
<evidence type="ECO:0000256" key="29">
    <source>
        <dbReference type="ARBA" id="ARBA00052808"/>
    </source>
</evidence>
<evidence type="ECO:0000256" key="17">
    <source>
        <dbReference type="ARBA" id="ARBA00048471"/>
    </source>
</evidence>
<dbReference type="InterPro" id="IPR000073">
    <property type="entry name" value="AB_hydrolase_1"/>
</dbReference>
<organism evidence="38 39">
    <name type="scientific">Branchiostoma lanceolatum</name>
    <name type="common">Common lancelet</name>
    <name type="synonym">Amphioxus lanceolatum</name>
    <dbReference type="NCBI Taxonomy" id="7740"/>
    <lineage>
        <taxon>Eukaryota</taxon>
        <taxon>Metazoa</taxon>
        <taxon>Chordata</taxon>
        <taxon>Cephalochordata</taxon>
        <taxon>Leptocardii</taxon>
        <taxon>Amphioxiformes</taxon>
        <taxon>Branchiostomatidae</taxon>
        <taxon>Branchiostoma</taxon>
    </lineage>
</organism>
<comment type="catalytic activity">
    <reaction evidence="16">
        <text>1-hexadecanoyl-2-(9-oxononanoyl)-sn-glycero-3-phosphocholine + H2O = 9-oxononanoate + 1-hexadecanoyl-sn-glycero-3-phosphocholine + H(+)</text>
        <dbReference type="Rhea" id="RHEA:41179"/>
        <dbReference type="ChEBI" id="CHEBI:15377"/>
        <dbReference type="ChEBI" id="CHEBI:15378"/>
        <dbReference type="ChEBI" id="CHEBI:61042"/>
        <dbReference type="ChEBI" id="CHEBI:72998"/>
        <dbReference type="ChEBI" id="CHEBI:77812"/>
    </reaction>
    <physiologicalReaction direction="left-to-right" evidence="16">
        <dbReference type="Rhea" id="RHEA:41180"/>
    </physiologicalReaction>
</comment>
<dbReference type="PANTHER" id="PTHR10794:SF63">
    <property type="entry name" value="ALPHA_BETA HYDROLASE 1, ISOFORM A"/>
    <property type="match status" value="1"/>
</dbReference>
<comment type="function">
    <text evidence="31">Phospholipase that may play a role in phospholipids remodeling. May selectively cleave myristate (C14)-containing phosphatidylcholines through its predominant phospholipase 1 activity, cleaving preferentially acyl groups in sn1 position. In parallel, may have a minor phospholipase 2 activity acting on acyl groups in position sn2. In addition to (C14)-containing phosphatidylcholines, may also act on other medium-chain-containing and oxidatively truncated phospholipids.</text>
</comment>
<evidence type="ECO:0000256" key="18">
    <source>
        <dbReference type="ARBA" id="ARBA00050145"/>
    </source>
</evidence>
<sequence length="478" mass="54386">MPLFFLCVRTNVCYVVVGSFMVKETTVDVQEALNIFKEWNPDWTPSHFMVDKSDVEINALNREFPAGHSKMAESLHEMWALLTKRRTEWPIASLLIGVTATVATYYLKYVVKKPMLITGSKSCADFLRRRCPVLLQEYYPTVWCFTSRAHTVMCSIVGNLTKKLPPYRKEILYPPDGGEIHLDWLDHHGNDCHDNGTRPIVVILPGLTGNSSSYYSIRLAEGATKKGYRSVVFNHRGSNGIKLKSNRLYCAADFEDFQRVVGHIKKLYPAAPVMAVGCSMGGMILFNYVAKFGEKCGLVAAMVVGMPWEANKTGESLEQLINRLIFSKNLVRQINRDLRFNRDMFDNDDRVDVDYALQSSTVMEFDDRFTCRMFGFDSVHHYYTTASACYKIDKVKIPLLSLNSADDVFAPFDSIPTEDIKTNPNISLVVTSHGGHVGFGDWLSPTRESFLDKLFQQYIDAVFKYREKELLGTHMKKQ</sequence>
<dbReference type="FunFam" id="3.40.50.1820:FF:000079">
    <property type="entry name" value="Abhydrolase domain-containing 3"/>
    <property type="match status" value="1"/>
</dbReference>
<feature type="domain" description="ZSWIM1/3 RNaseH-like" evidence="37">
    <location>
        <begin position="2"/>
        <end position="66"/>
    </location>
</feature>
<comment type="catalytic activity">
    <reaction evidence="28">
        <text>1-octadecanoyl-2-octanoyl-sn-glycero-3-phosphocholine + H2O = 1-octadecanoyl-sn-glycero-3-phosphocholine + octanoate + H(+)</text>
        <dbReference type="Rhea" id="RHEA:54468"/>
        <dbReference type="ChEBI" id="CHEBI:15377"/>
        <dbReference type="ChEBI" id="CHEBI:15378"/>
        <dbReference type="ChEBI" id="CHEBI:25646"/>
        <dbReference type="ChEBI" id="CHEBI:73858"/>
        <dbReference type="ChEBI" id="CHEBI:138213"/>
    </reaction>
    <physiologicalReaction direction="left-to-right" evidence="28">
        <dbReference type="Rhea" id="RHEA:54469"/>
    </physiologicalReaction>
</comment>
<dbReference type="Gene3D" id="3.40.50.1820">
    <property type="entry name" value="alpha/beta hydrolase"/>
    <property type="match status" value="1"/>
</dbReference>
<dbReference type="InterPro" id="IPR050960">
    <property type="entry name" value="AB_hydrolase_4_sf"/>
</dbReference>
<evidence type="ECO:0000256" key="22">
    <source>
        <dbReference type="ARBA" id="ARBA00050674"/>
    </source>
</evidence>
<evidence type="ECO:0000256" key="9">
    <source>
        <dbReference type="ARBA" id="ARBA00023098"/>
    </source>
</evidence>
<feature type="active site" description="Charge relay system" evidence="34">
    <location>
        <position position="279"/>
    </location>
</feature>
<evidence type="ECO:0000256" key="16">
    <source>
        <dbReference type="ARBA" id="ARBA00048288"/>
    </source>
</evidence>
<gene>
    <name evidence="38" type="primary">ABHD3</name>
    <name evidence="38" type="ORF">BLAG_LOCUS9106</name>
</gene>
<dbReference type="GO" id="GO:0006650">
    <property type="term" value="P:glycerophospholipid metabolic process"/>
    <property type="evidence" value="ECO:0007669"/>
    <property type="project" value="UniProtKB-ARBA"/>
</dbReference>
<keyword evidence="39" id="KW-1185">Reference proteome</keyword>
<feature type="transmembrane region" description="Helical" evidence="35">
    <location>
        <begin position="89"/>
        <end position="107"/>
    </location>
</feature>
<evidence type="ECO:0000256" key="24">
    <source>
        <dbReference type="ARBA" id="ARBA00051705"/>
    </source>
</evidence>
<dbReference type="GO" id="GO:0051793">
    <property type="term" value="P:medium-chain fatty acid catabolic process"/>
    <property type="evidence" value="ECO:0007669"/>
    <property type="project" value="TreeGrafter"/>
</dbReference>
<comment type="catalytic activity">
    <reaction evidence="19">
        <text>1-octadecanoyl-2-nonanoyl-sn-glycero-3-phosphocholine + H2O = nonanoate + 1-octadecanoyl-sn-glycero-3-phosphocholine + H(+)</text>
        <dbReference type="Rhea" id="RHEA:54472"/>
        <dbReference type="ChEBI" id="CHEBI:15377"/>
        <dbReference type="ChEBI" id="CHEBI:15378"/>
        <dbReference type="ChEBI" id="CHEBI:32361"/>
        <dbReference type="ChEBI" id="CHEBI:73858"/>
        <dbReference type="ChEBI" id="CHEBI:138214"/>
    </reaction>
    <physiologicalReaction direction="left-to-right" evidence="19">
        <dbReference type="Rhea" id="RHEA:54473"/>
    </physiologicalReaction>
</comment>
<comment type="catalytic activity">
    <reaction evidence="18">
        <text>1,2-ditetradecanoyl-sn-glycero-3-phosphocholine + H2O = 1-tetradecanoyl-sn-glycero-3-phosphocholine + tetradecanoate + H(+)</text>
        <dbReference type="Rhea" id="RHEA:54456"/>
        <dbReference type="ChEBI" id="CHEBI:15377"/>
        <dbReference type="ChEBI" id="CHEBI:15378"/>
        <dbReference type="ChEBI" id="CHEBI:30807"/>
        <dbReference type="ChEBI" id="CHEBI:45240"/>
        <dbReference type="ChEBI" id="CHEBI:64489"/>
    </reaction>
    <physiologicalReaction direction="left-to-right" evidence="18">
        <dbReference type="Rhea" id="RHEA:54457"/>
    </physiologicalReaction>
</comment>
<accession>A0A8J9Z4Z9</accession>
<evidence type="ECO:0000313" key="39">
    <source>
        <dbReference type="Proteomes" id="UP000838412"/>
    </source>
</evidence>
<evidence type="ECO:0000256" key="30">
    <source>
        <dbReference type="ARBA" id="ARBA00052894"/>
    </source>
</evidence>
<comment type="catalytic activity">
    <reaction evidence="25">
        <text>1-octadecanoyl-2-acetyl-sn-glycero-3-phosphocholine + H2O = 1-octadecanoyl-sn-glycero-3-phosphocholine + acetate + H(+)</text>
        <dbReference type="Rhea" id="RHEA:54408"/>
        <dbReference type="ChEBI" id="CHEBI:15377"/>
        <dbReference type="ChEBI" id="CHEBI:15378"/>
        <dbReference type="ChEBI" id="CHEBI:30089"/>
        <dbReference type="ChEBI" id="CHEBI:73858"/>
        <dbReference type="ChEBI" id="CHEBI:75220"/>
    </reaction>
    <physiologicalReaction direction="left-to-right" evidence="25">
        <dbReference type="Rhea" id="RHEA:54409"/>
    </physiologicalReaction>
</comment>
<evidence type="ECO:0000256" key="3">
    <source>
        <dbReference type="ARBA" id="ARBA00013278"/>
    </source>
</evidence>
<keyword evidence="7" id="KW-0735">Signal-anchor</keyword>
<comment type="similarity">
    <text evidence="2">Belongs to the AB hydrolase superfamily. AB hydrolase 4 family.</text>
</comment>
<dbReference type="OrthoDB" id="247542at2759"/>
<comment type="catalytic activity">
    <reaction evidence="27">
        <text>1-octadecanoyl-2-hexanoyl-sn-glycero-3-phosphocholine + H2O = hexanoate + 1-octadecanoyl-sn-glycero-3-phosphocholine + H(+)</text>
        <dbReference type="Rhea" id="RHEA:54464"/>
        <dbReference type="ChEBI" id="CHEBI:15377"/>
        <dbReference type="ChEBI" id="CHEBI:15378"/>
        <dbReference type="ChEBI" id="CHEBI:17120"/>
        <dbReference type="ChEBI" id="CHEBI:73858"/>
        <dbReference type="ChEBI" id="CHEBI:138212"/>
    </reaction>
    <physiologicalReaction direction="left-to-right" evidence="27">
        <dbReference type="Rhea" id="RHEA:54465"/>
    </physiologicalReaction>
</comment>
<dbReference type="GO" id="GO:0004623">
    <property type="term" value="F:phospholipase A2 activity"/>
    <property type="evidence" value="ECO:0007669"/>
    <property type="project" value="UniProtKB-EC"/>
</dbReference>
<dbReference type="EC" id="3.1.1.4" evidence="3"/>
<feature type="active site" description="Charge relay system" evidence="34">
    <location>
        <position position="436"/>
    </location>
</feature>
<comment type="catalytic activity">
    <reaction evidence="29">
        <text>1-hexadecanoyl-2-nonadioyl-sn-glycero-3-phosphocholine + H2O = nonanedioate + 1-hexadecanoyl-sn-glycero-3-phosphocholine + H(+)</text>
        <dbReference type="Rhea" id="RHEA:41388"/>
        <dbReference type="ChEBI" id="CHEBI:15377"/>
        <dbReference type="ChEBI" id="CHEBI:15378"/>
        <dbReference type="ChEBI" id="CHEBI:72998"/>
        <dbReference type="ChEBI" id="CHEBI:78207"/>
        <dbReference type="ChEBI" id="CHEBI:78208"/>
    </reaction>
    <physiologicalReaction direction="left-to-right" evidence="29">
        <dbReference type="Rhea" id="RHEA:41389"/>
    </physiologicalReaction>
</comment>
<comment type="catalytic activity">
    <reaction evidence="14">
        <text>a 1,2-diacyl-sn-glycero-3-phosphocholine + H2O = a 2-acyl-sn-glycero-3-phosphocholine + a fatty acid + H(+)</text>
        <dbReference type="Rhea" id="RHEA:18689"/>
        <dbReference type="ChEBI" id="CHEBI:15377"/>
        <dbReference type="ChEBI" id="CHEBI:15378"/>
        <dbReference type="ChEBI" id="CHEBI:28868"/>
        <dbReference type="ChEBI" id="CHEBI:57643"/>
        <dbReference type="ChEBI" id="CHEBI:57875"/>
        <dbReference type="EC" id="3.1.1.32"/>
    </reaction>
    <physiologicalReaction direction="left-to-right" evidence="14">
        <dbReference type="Rhea" id="RHEA:18690"/>
    </physiologicalReaction>
</comment>
<name>A0A8J9Z4Z9_BRALA</name>
<dbReference type="Proteomes" id="UP000838412">
    <property type="component" value="Chromosome 16"/>
</dbReference>
<dbReference type="Pfam" id="PF21056">
    <property type="entry name" value="ZSWIM1-3_RNaseH-like"/>
    <property type="match status" value="1"/>
</dbReference>
<dbReference type="InterPro" id="IPR048324">
    <property type="entry name" value="ZSWIM1-3_RNaseH-like"/>
</dbReference>
<dbReference type="PANTHER" id="PTHR10794">
    <property type="entry name" value="ABHYDROLASE DOMAIN-CONTAINING PROTEIN"/>
    <property type="match status" value="1"/>
</dbReference>
<evidence type="ECO:0000256" key="19">
    <source>
        <dbReference type="ARBA" id="ARBA00050182"/>
    </source>
</evidence>
<reference evidence="38" key="1">
    <citation type="submission" date="2022-01" db="EMBL/GenBank/DDBJ databases">
        <authorList>
            <person name="Braso-Vives M."/>
        </authorList>
    </citation>
    <scope>NUCLEOTIDE SEQUENCE</scope>
</reference>
<evidence type="ECO:0000256" key="4">
    <source>
        <dbReference type="ARBA" id="ARBA00022487"/>
    </source>
</evidence>
<comment type="subcellular location">
    <subcellularLocation>
        <location evidence="1">Membrane</location>
        <topology evidence="1">Single-pass type II membrane protein</topology>
    </subcellularLocation>
</comment>
<dbReference type="PIRSF" id="PIRSF005211">
    <property type="entry name" value="Ab_hydro_YheT"/>
    <property type="match status" value="1"/>
</dbReference>
<comment type="catalytic activity">
    <reaction evidence="24">
        <text>1-tetradecanoyl-2-(9Z,12Z-octadecadienoyl)-sn-glycero-3-phosphocholine + H2O = 1-tetradecanoyl-sn-glycero-3-phosphocholine + (9Z,12Z)-octadecadienoate + H(+)</text>
        <dbReference type="Rhea" id="RHEA:54392"/>
        <dbReference type="ChEBI" id="CHEBI:15377"/>
        <dbReference type="ChEBI" id="CHEBI:15378"/>
        <dbReference type="ChEBI" id="CHEBI:30245"/>
        <dbReference type="ChEBI" id="CHEBI:64489"/>
        <dbReference type="ChEBI" id="CHEBI:86094"/>
    </reaction>
    <physiologicalReaction direction="left-to-right" evidence="24">
        <dbReference type="Rhea" id="RHEA:54393"/>
    </physiologicalReaction>
</comment>
<dbReference type="SUPFAM" id="SSF53474">
    <property type="entry name" value="alpha/beta-Hydrolases"/>
    <property type="match status" value="1"/>
</dbReference>
<comment type="catalytic activity">
    <reaction evidence="20">
        <text>1-tetradecanoyl-2-(4Z,7Z,10Z,13Z,16Z,19Z-docosahexaenoyl)-sn-glycero-3-phosphocholine + H2O = 2-(4Z,7Z,10Z,13Z,16Z,19Z-docosahexaenoyl)-sn-glycero-3-phosphocholine + tetradecanoate + H(+)</text>
        <dbReference type="Rhea" id="RHEA:54400"/>
        <dbReference type="ChEBI" id="CHEBI:15377"/>
        <dbReference type="ChEBI" id="CHEBI:15378"/>
        <dbReference type="ChEBI" id="CHEBI:30807"/>
        <dbReference type="ChEBI" id="CHEBI:76085"/>
        <dbReference type="ChEBI" id="CHEBI:86162"/>
    </reaction>
    <physiologicalReaction direction="left-to-right" evidence="20">
        <dbReference type="Rhea" id="RHEA:54401"/>
    </physiologicalReaction>
</comment>
<evidence type="ECO:0000256" key="6">
    <source>
        <dbReference type="ARBA" id="ARBA00022801"/>
    </source>
</evidence>
<evidence type="ECO:0000256" key="21">
    <source>
        <dbReference type="ARBA" id="ARBA00050276"/>
    </source>
</evidence>
<keyword evidence="4" id="KW-0719">Serine esterase</keyword>
<feature type="active site" description="Charge relay system" evidence="34">
    <location>
        <position position="407"/>
    </location>
</feature>
<evidence type="ECO:0000256" key="35">
    <source>
        <dbReference type="SAM" id="Phobius"/>
    </source>
</evidence>
<dbReference type="Pfam" id="PF00561">
    <property type="entry name" value="Abhydrolase_1"/>
    <property type="match status" value="1"/>
</dbReference>
<comment type="catalytic activity">
    <reaction evidence="30">
        <text>1,2-ditetradecanoyl-sn-glycero-3-phosphocholine + H2O = 2-tetradecanoyl-sn-glycero-3-phosphocholine + tetradecanoate + H(+)</text>
        <dbReference type="Rhea" id="RHEA:54404"/>
        <dbReference type="ChEBI" id="CHEBI:15377"/>
        <dbReference type="ChEBI" id="CHEBI:15378"/>
        <dbReference type="ChEBI" id="CHEBI:30807"/>
        <dbReference type="ChEBI" id="CHEBI:45240"/>
        <dbReference type="ChEBI" id="CHEBI:131738"/>
    </reaction>
    <physiologicalReaction direction="left-to-right" evidence="30">
        <dbReference type="Rhea" id="RHEA:54405"/>
    </physiologicalReaction>
</comment>
<comment type="catalytic activity">
    <reaction evidence="17">
        <text>1-hexadecanoyl-2-glutaroyl-sn-glycero-3-phosphocholine + H2O = glutarate + 1-hexadecanoyl-sn-glycero-3-phosphocholine + H(+)</text>
        <dbReference type="Rhea" id="RHEA:41159"/>
        <dbReference type="ChEBI" id="CHEBI:15377"/>
        <dbReference type="ChEBI" id="CHEBI:15378"/>
        <dbReference type="ChEBI" id="CHEBI:30921"/>
        <dbReference type="ChEBI" id="CHEBI:72998"/>
        <dbReference type="ChEBI" id="CHEBI:77756"/>
    </reaction>
    <physiologicalReaction direction="left-to-right" evidence="17">
        <dbReference type="Rhea" id="RHEA:41160"/>
    </physiologicalReaction>
</comment>
<comment type="catalytic activity">
    <reaction evidence="22">
        <text>1-octadecanoyl-2-pentanoyl-sn-glycero-3-phosphocholine + H2O = pentanoate + 1-octadecanoyl-sn-glycero-3-phosphocholine + H(+)</text>
        <dbReference type="Rhea" id="RHEA:54460"/>
        <dbReference type="ChEBI" id="CHEBI:15377"/>
        <dbReference type="ChEBI" id="CHEBI:15378"/>
        <dbReference type="ChEBI" id="CHEBI:31011"/>
        <dbReference type="ChEBI" id="CHEBI:73858"/>
        <dbReference type="ChEBI" id="CHEBI:138211"/>
    </reaction>
    <physiologicalReaction direction="left-to-right" evidence="22">
        <dbReference type="Rhea" id="RHEA:54461"/>
    </physiologicalReaction>
</comment>
<comment type="catalytic activity">
    <reaction evidence="23">
        <text>1-tetradecanoyl-2-(5Z,8Z,11Z,14Z-eicosatetraenoyl)-sn-glycero-3-phosphocholine + H2O = 2-(5Z,8Z,11Z,14Z)-eicosatetraenoyl-sn-glycero-3-phosphocholine + tetradecanoate + H(+)</text>
        <dbReference type="Rhea" id="RHEA:54396"/>
        <dbReference type="ChEBI" id="CHEBI:15377"/>
        <dbReference type="ChEBI" id="CHEBI:15378"/>
        <dbReference type="ChEBI" id="CHEBI:30807"/>
        <dbReference type="ChEBI" id="CHEBI:76079"/>
        <dbReference type="ChEBI" id="CHEBI:86102"/>
    </reaction>
    <physiologicalReaction direction="left-to-right" evidence="23">
        <dbReference type="Rhea" id="RHEA:54397"/>
    </physiologicalReaction>
</comment>
<keyword evidence="10 35" id="KW-0472">Membrane</keyword>
<feature type="domain" description="AB hydrolase-1" evidence="36">
    <location>
        <begin position="199"/>
        <end position="439"/>
    </location>
</feature>
<evidence type="ECO:0000256" key="10">
    <source>
        <dbReference type="ARBA" id="ARBA00023136"/>
    </source>
</evidence>
<comment type="catalytic activity">
    <reaction evidence="12">
        <text>a 1,2-diacyl-sn-glycero-3-phosphocholine + H2O = a 1-acyl-sn-glycero-3-phosphocholine + a fatty acid + H(+)</text>
        <dbReference type="Rhea" id="RHEA:15801"/>
        <dbReference type="ChEBI" id="CHEBI:15377"/>
        <dbReference type="ChEBI" id="CHEBI:15378"/>
        <dbReference type="ChEBI" id="CHEBI:28868"/>
        <dbReference type="ChEBI" id="CHEBI:57643"/>
        <dbReference type="ChEBI" id="CHEBI:58168"/>
        <dbReference type="EC" id="3.1.1.4"/>
    </reaction>
    <physiologicalReaction direction="left-to-right" evidence="12">
        <dbReference type="Rhea" id="RHEA:15802"/>
    </physiologicalReaction>
</comment>
<evidence type="ECO:0000313" key="38">
    <source>
        <dbReference type="EMBL" id="CAH1247441.1"/>
    </source>
</evidence>
<dbReference type="GO" id="GO:0008970">
    <property type="term" value="F:phospholipase A1 activity"/>
    <property type="evidence" value="ECO:0007669"/>
    <property type="project" value="UniProtKB-EC"/>
</dbReference>
<dbReference type="InterPro" id="IPR029058">
    <property type="entry name" value="AB_hydrolase_fold"/>
</dbReference>
<evidence type="ECO:0000256" key="20">
    <source>
        <dbReference type="ARBA" id="ARBA00050195"/>
    </source>
</evidence>
<evidence type="ECO:0000256" key="13">
    <source>
        <dbReference type="ARBA" id="ARBA00023721"/>
    </source>
</evidence>
<comment type="catalytic activity">
    <reaction evidence="13">
        <text>1-O-hexadecyl-2-acetyl-sn-glycero-3-phosphocholine + H2O = 1-O-hexadecyl-sn-glycero-3-phosphocholine + acetate + H(+)</text>
        <dbReference type="Rhea" id="RHEA:40479"/>
        <dbReference type="ChEBI" id="CHEBI:15377"/>
        <dbReference type="ChEBI" id="CHEBI:15378"/>
        <dbReference type="ChEBI" id="CHEBI:30089"/>
        <dbReference type="ChEBI" id="CHEBI:44811"/>
        <dbReference type="ChEBI" id="CHEBI:64496"/>
    </reaction>
    <physiologicalReaction direction="left-to-right" evidence="13">
        <dbReference type="Rhea" id="RHEA:40480"/>
    </physiologicalReaction>
</comment>
<evidence type="ECO:0000256" key="31">
    <source>
        <dbReference type="ARBA" id="ARBA00059841"/>
    </source>
</evidence>
<keyword evidence="6" id="KW-0378">Hydrolase</keyword>
<keyword evidence="5 35" id="KW-0812">Transmembrane</keyword>
<evidence type="ECO:0000256" key="11">
    <source>
        <dbReference type="ARBA" id="ARBA00023264"/>
    </source>
</evidence>
<evidence type="ECO:0000256" key="28">
    <source>
        <dbReference type="ARBA" id="ARBA00052747"/>
    </source>
</evidence>
<evidence type="ECO:0000256" key="1">
    <source>
        <dbReference type="ARBA" id="ARBA00004606"/>
    </source>
</evidence>
<protein>
    <recommendedName>
        <fullName evidence="32">Phospholipase ABHD3</fullName>
        <ecNumber evidence="3">3.1.1.4</ecNumber>
    </recommendedName>
    <alternativeName>
        <fullName evidence="33">Abhydrolase domain-containing protein 3</fullName>
    </alternativeName>
</protein>
<evidence type="ECO:0000256" key="27">
    <source>
        <dbReference type="ARBA" id="ARBA00052588"/>
    </source>
</evidence>
<evidence type="ECO:0000256" key="7">
    <source>
        <dbReference type="ARBA" id="ARBA00022968"/>
    </source>
</evidence>
<dbReference type="InterPro" id="IPR012020">
    <property type="entry name" value="ABHD4"/>
</dbReference>
<evidence type="ECO:0000256" key="25">
    <source>
        <dbReference type="ARBA" id="ARBA00052087"/>
    </source>
</evidence>
<dbReference type="GO" id="GO:0008126">
    <property type="term" value="F:acetylesterase activity"/>
    <property type="evidence" value="ECO:0007669"/>
    <property type="project" value="TreeGrafter"/>
</dbReference>
<evidence type="ECO:0000259" key="36">
    <source>
        <dbReference type="Pfam" id="PF00561"/>
    </source>
</evidence>
<evidence type="ECO:0000256" key="34">
    <source>
        <dbReference type="PIRSR" id="PIRSR005211-1"/>
    </source>
</evidence>
<evidence type="ECO:0000256" key="14">
    <source>
        <dbReference type="ARBA" id="ARBA00036688"/>
    </source>
</evidence>
<dbReference type="EMBL" id="OV696701">
    <property type="protein sequence ID" value="CAH1247441.1"/>
    <property type="molecule type" value="Genomic_DNA"/>
</dbReference>
<evidence type="ECO:0000256" key="5">
    <source>
        <dbReference type="ARBA" id="ARBA00022692"/>
    </source>
</evidence>
<comment type="catalytic activity">
    <reaction evidence="15">
        <text>1-hexadecanoyl-2-(5-oxopentanoyl)-sn-glycero-3-phosphocholine + H2O = 5-oxopentanoate + 1-hexadecanoyl-sn-glycero-3-phosphocholine + H(+)</text>
        <dbReference type="Rhea" id="RHEA:40483"/>
        <dbReference type="ChEBI" id="CHEBI:15377"/>
        <dbReference type="ChEBI" id="CHEBI:15378"/>
        <dbReference type="ChEBI" id="CHEBI:16120"/>
        <dbReference type="ChEBI" id="CHEBI:72998"/>
        <dbReference type="ChEBI" id="CHEBI:77890"/>
    </reaction>
    <physiologicalReaction direction="left-to-right" evidence="15">
        <dbReference type="Rhea" id="RHEA:40484"/>
    </physiologicalReaction>
</comment>
<keyword evidence="9" id="KW-0443">Lipid metabolism</keyword>
<comment type="catalytic activity">
    <reaction evidence="21">
        <text>1-O-hexadecyl-2-nonadioyl-sn-glycero-3-phosphocholine + H2O = nonanedioate + 1-O-hexadecyl-sn-glycero-3-phosphocholine + H(+)</text>
        <dbReference type="Rhea" id="RHEA:54552"/>
        <dbReference type="ChEBI" id="CHEBI:15377"/>
        <dbReference type="ChEBI" id="CHEBI:15378"/>
        <dbReference type="ChEBI" id="CHEBI:64496"/>
        <dbReference type="ChEBI" id="CHEBI:78208"/>
        <dbReference type="ChEBI" id="CHEBI:138269"/>
    </reaction>
    <physiologicalReaction direction="left-to-right" evidence="21">
        <dbReference type="Rhea" id="RHEA:54553"/>
    </physiologicalReaction>
</comment>
<keyword evidence="8 35" id="KW-1133">Transmembrane helix</keyword>